<dbReference type="EMBL" id="JF783052">
    <property type="protein sequence ID" value="AEF00187.1"/>
    <property type="molecule type" value="Genomic_DNA"/>
</dbReference>
<dbReference type="SUPFAM" id="SSF81321">
    <property type="entry name" value="Family A G protein-coupled receptor-like"/>
    <property type="match status" value="1"/>
</dbReference>
<keyword evidence="7 13" id="KW-1133">Transmembrane helix</keyword>
<evidence type="ECO:0000313" key="19">
    <source>
        <dbReference type="EMBL" id="AEF00196.1"/>
    </source>
</evidence>
<evidence type="ECO:0000256" key="13">
    <source>
        <dbReference type="RuleBase" id="RU364061"/>
    </source>
</evidence>
<keyword evidence="8 13" id="KW-0297">G-protein coupled receptor</keyword>
<dbReference type="EMBL" id="JF783060">
    <property type="protein sequence ID" value="AEF00195.1"/>
    <property type="molecule type" value="Genomic_DNA"/>
</dbReference>
<dbReference type="InterPro" id="IPR017452">
    <property type="entry name" value="GPCR_Rhodpsn_7TM"/>
</dbReference>
<dbReference type="PROSITE" id="PS50262">
    <property type="entry name" value="G_PROTEIN_RECEP_F1_2"/>
    <property type="match status" value="1"/>
</dbReference>
<feature type="transmembrane region" description="Helical" evidence="13">
    <location>
        <begin position="235"/>
        <end position="259"/>
    </location>
</feature>
<organism evidence="19">
    <name type="scientific">Mus musculus domesticus</name>
    <name type="common">western European house mouse</name>
    <dbReference type="NCBI Taxonomy" id="10092"/>
    <lineage>
        <taxon>Eukaryota</taxon>
        <taxon>Metazoa</taxon>
        <taxon>Chordata</taxon>
        <taxon>Craniata</taxon>
        <taxon>Vertebrata</taxon>
        <taxon>Euteleostomi</taxon>
        <taxon>Mammalia</taxon>
        <taxon>Eutheria</taxon>
        <taxon>Euarchontoglires</taxon>
        <taxon>Glires</taxon>
        <taxon>Rodentia</taxon>
        <taxon>Myomorpha</taxon>
        <taxon>Muroidea</taxon>
        <taxon>Muridae</taxon>
        <taxon>Murinae</taxon>
        <taxon>Mus</taxon>
        <taxon>Mus</taxon>
    </lineage>
</organism>
<comment type="subcellular location">
    <subcellularLocation>
        <location evidence="2 13">Cell membrane</location>
        <topology evidence="2 13">Multi-pass membrane protein</topology>
    </subcellularLocation>
</comment>
<dbReference type="GO" id="GO:0005886">
    <property type="term" value="C:plasma membrane"/>
    <property type="evidence" value="ECO:0007669"/>
    <property type="project" value="UniProtKB-SubCell"/>
</dbReference>
<dbReference type="EMBL" id="JF783056">
    <property type="protein sequence ID" value="AEF00191.1"/>
    <property type="molecule type" value="Genomic_DNA"/>
</dbReference>
<evidence type="ECO:0000313" key="18">
    <source>
        <dbReference type="EMBL" id="AEF00195.1"/>
    </source>
</evidence>
<feature type="domain" description="G-protein coupled receptors family 1 profile" evidence="14">
    <location>
        <begin position="24"/>
        <end position="286"/>
    </location>
</feature>
<dbReference type="InterPro" id="IPR004072">
    <property type="entry name" value="Vmron_rcpt_1"/>
</dbReference>
<dbReference type="EMBL" id="JF783058">
    <property type="protein sequence ID" value="AEF00193.1"/>
    <property type="molecule type" value="Genomic_DNA"/>
</dbReference>
<evidence type="ECO:0000256" key="8">
    <source>
        <dbReference type="ARBA" id="ARBA00023040"/>
    </source>
</evidence>
<dbReference type="PRINTS" id="PR01534">
    <property type="entry name" value="VOMERONASL1R"/>
</dbReference>
<dbReference type="FunFam" id="1.20.1070.10:FF:000033">
    <property type="entry name" value="Vomeronasal type-1 receptor"/>
    <property type="match status" value="1"/>
</dbReference>
<evidence type="ECO:0000313" key="15">
    <source>
        <dbReference type="EMBL" id="AEF00187.1"/>
    </source>
</evidence>
<accession>F6MB89</accession>
<evidence type="ECO:0000256" key="7">
    <source>
        <dbReference type="ARBA" id="ARBA00022989"/>
    </source>
</evidence>
<keyword evidence="9 13" id="KW-0472">Membrane</keyword>
<sequence>MDFGNLAMGIVLSLQSALGILGNFSLLFYYLVLYNKERTLKIIDIILIHVFTSNSLIIFSKGLPEVLAVFGWNDLFDDVGCKLIMYVRRVSRSMSISMTCLLSVFQAITISTRNSCWKEFKEQTAKFMGLFISLCWILFMLVNMLFPVYTSTNRNSKNKTQKKDIEFCHSVGRDKMVDIMYTAFCVFPEVLFSLLIVSSSTTMIVILYGHKKRVQHILHTHASPRTSAENRATQTILILVCTFLAFYTLSSVLQGYVALSHDPSWWVMNITTIISMGCPAIGPFVMSRDFTVSRFCFTCIGNLKLP</sequence>
<feature type="transmembrane region" description="Helical" evidence="13">
    <location>
        <begin position="265"/>
        <end position="285"/>
    </location>
</feature>
<dbReference type="Gene3D" id="1.20.1070.10">
    <property type="entry name" value="Rhodopsin 7-helix transmembrane proteins"/>
    <property type="match status" value="1"/>
</dbReference>
<evidence type="ECO:0000256" key="3">
    <source>
        <dbReference type="ARBA" id="ARBA00010663"/>
    </source>
</evidence>
<feature type="transmembrane region" description="Helical" evidence="13">
    <location>
        <begin position="129"/>
        <end position="149"/>
    </location>
</feature>
<evidence type="ECO:0000256" key="12">
    <source>
        <dbReference type="ARBA" id="ARBA00023224"/>
    </source>
</evidence>
<gene>
    <name evidence="19" type="primary">V1re1</name>
</gene>
<keyword evidence="5 13" id="KW-0589">Pheromone response</keyword>
<proteinExistence type="inferred from homology"/>
<evidence type="ECO:0000256" key="10">
    <source>
        <dbReference type="ARBA" id="ARBA00023170"/>
    </source>
</evidence>
<keyword evidence="4 13" id="KW-1003">Cell membrane</keyword>
<dbReference type="EMBL" id="JF783061">
    <property type="protein sequence ID" value="AEF00196.1"/>
    <property type="molecule type" value="Genomic_DNA"/>
</dbReference>
<reference evidence="19" key="1">
    <citation type="journal article" date="2011" name="Genome Biol. Evol.">
        <title>The microevolution of v1r vomeronasal receptor genes in mice.</title>
        <authorList>
            <person name="Park S.H."/>
            <person name="Podlaha O."/>
            <person name="Grus W.E."/>
            <person name="Zhang J."/>
        </authorList>
    </citation>
    <scope>NUCLEOTIDE SEQUENCE</scope>
    <source>
        <strain evidence="15">E1061</strain>
        <strain evidence="16">E1081</strain>
        <strain evidence="17">E1091</strain>
        <strain evidence="18">E1101</strain>
        <strain evidence="19">E1102</strain>
    </source>
</reference>
<dbReference type="GO" id="GO:0007606">
    <property type="term" value="P:sensory perception of chemical stimulus"/>
    <property type="evidence" value="ECO:0007669"/>
    <property type="project" value="UniProtKB-ARBA"/>
</dbReference>
<evidence type="ECO:0000259" key="14">
    <source>
        <dbReference type="PROSITE" id="PS50262"/>
    </source>
</evidence>
<feature type="transmembrane region" description="Helical" evidence="13">
    <location>
        <begin position="6"/>
        <end position="33"/>
    </location>
</feature>
<evidence type="ECO:0000256" key="6">
    <source>
        <dbReference type="ARBA" id="ARBA00022692"/>
    </source>
</evidence>
<dbReference type="Pfam" id="PF03402">
    <property type="entry name" value="V1R"/>
    <property type="match status" value="1"/>
</dbReference>
<dbReference type="AlphaFoldDB" id="F6MB89"/>
<keyword evidence="10 13" id="KW-0675">Receptor</keyword>
<evidence type="ECO:0000313" key="16">
    <source>
        <dbReference type="EMBL" id="AEF00191.1"/>
    </source>
</evidence>
<protein>
    <recommendedName>
        <fullName evidence="13">Vomeronasal type-1 receptor</fullName>
    </recommendedName>
</protein>
<evidence type="ECO:0000256" key="2">
    <source>
        <dbReference type="ARBA" id="ARBA00004651"/>
    </source>
</evidence>
<feature type="transmembrane region" description="Helical" evidence="13">
    <location>
        <begin position="179"/>
        <end position="208"/>
    </location>
</feature>
<comment type="similarity">
    <text evidence="3 13">Belongs to the G-protein coupled receptor 1 family.</text>
</comment>
<keyword evidence="6 13" id="KW-0812">Transmembrane</keyword>
<evidence type="ECO:0000256" key="4">
    <source>
        <dbReference type="ARBA" id="ARBA00022475"/>
    </source>
</evidence>
<dbReference type="GO" id="GO:0016503">
    <property type="term" value="F:pheromone receptor activity"/>
    <property type="evidence" value="ECO:0007669"/>
    <property type="project" value="InterPro"/>
</dbReference>
<dbReference type="GO" id="GO:0019236">
    <property type="term" value="P:response to pheromone"/>
    <property type="evidence" value="ECO:0007669"/>
    <property type="project" value="UniProtKB-KW"/>
</dbReference>
<name>F6MB89_MOUSE</name>
<evidence type="ECO:0000256" key="11">
    <source>
        <dbReference type="ARBA" id="ARBA00023180"/>
    </source>
</evidence>
<keyword evidence="12 13" id="KW-0807">Transducer</keyword>
<dbReference type="PANTHER" id="PTHR24062">
    <property type="entry name" value="VOMERONASAL TYPE-1 RECEPTOR"/>
    <property type="match status" value="1"/>
</dbReference>
<evidence type="ECO:0000256" key="1">
    <source>
        <dbReference type="ARBA" id="ARBA00003878"/>
    </source>
</evidence>
<evidence type="ECO:0000256" key="9">
    <source>
        <dbReference type="ARBA" id="ARBA00023136"/>
    </source>
</evidence>
<keyword evidence="11" id="KW-0325">Glycoprotein</keyword>
<comment type="function">
    <text evidence="1">Putative pheromone receptor.</text>
</comment>
<evidence type="ECO:0000256" key="5">
    <source>
        <dbReference type="ARBA" id="ARBA00022507"/>
    </source>
</evidence>
<evidence type="ECO:0000313" key="17">
    <source>
        <dbReference type="EMBL" id="AEF00193.1"/>
    </source>
</evidence>